<dbReference type="PANTHER" id="PTHR31549">
    <property type="entry name" value="PROTEIN, PUTATIVE (DUF247)-RELATED-RELATED"/>
    <property type="match status" value="1"/>
</dbReference>
<proteinExistence type="predicted"/>
<dbReference type="PANTHER" id="PTHR31549:SF191">
    <property type="entry name" value="DUF247 DOMAIN PROTEIN"/>
    <property type="match status" value="1"/>
</dbReference>
<comment type="caution">
    <text evidence="3">The sequence shown here is derived from an EMBL/GenBank/DDBJ whole genome shotgun (WGS) entry which is preliminary data.</text>
</comment>
<dbReference type="Pfam" id="PF03140">
    <property type="entry name" value="DUF247"/>
    <property type="match status" value="1"/>
</dbReference>
<evidence type="ECO:0000256" key="2">
    <source>
        <dbReference type="SAM" id="Phobius"/>
    </source>
</evidence>
<dbReference type="InterPro" id="IPR004158">
    <property type="entry name" value="DUF247_pln"/>
</dbReference>
<feature type="transmembrane region" description="Helical" evidence="2">
    <location>
        <begin position="442"/>
        <end position="462"/>
    </location>
</feature>
<keyword evidence="2" id="KW-0472">Membrane</keyword>
<feature type="compositionally biased region" description="Polar residues" evidence="1">
    <location>
        <begin position="230"/>
        <end position="241"/>
    </location>
</feature>
<name>A0ABU6XDW9_9FABA</name>
<keyword evidence="4" id="KW-1185">Reference proteome</keyword>
<evidence type="ECO:0000313" key="4">
    <source>
        <dbReference type="Proteomes" id="UP001341840"/>
    </source>
</evidence>
<dbReference type="Proteomes" id="UP001341840">
    <property type="component" value="Unassembled WGS sequence"/>
</dbReference>
<gene>
    <name evidence="3" type="ORF">PIB30_037498</name>
</gene>
<sequence length="466" mass="53083">MSSTITPPITDEVENQINQLLRENTNNKNPKIQRVASHLRKREYFANHYQPQLVSFGPIHHGAENLKQGEKYKLMWLAMYLRRTNQSAKALYERILKDIDQLKNLFEEDLFDRFRISPPFGGGLVDEKISWMLVVDGCALLQILKHGKLERFDNENELKIKLDQLILVRQDVLLLENQLPAEVLVKLMNVENADKELSGMMDNFLCSHHLWPKQCAPPKKEEANKDTGRNCANNSSNEQSQHAVAIIDPPPTHVLDYLHRNIVVDNQNPHNDSSSSNMMDITHRNIQELISAGIELAKTESRLPKDIHFKPTKSLRLSAATAELKLPEITVDDTTAPTFLNLIAYEMCPDFVNNYGISSFVAFLDSLIDHPEDVKELRSAGILLNALGSDEQVSELFNKISKDLVIEVGSYSKVRKDIEKHYKDQWKTWRAQAYAKYFSNPWSLIAFVGVIIGIGLSLAQTVKAFI</sequence>
<feature type="compositionally biased region" description="Basic and acidic residues" evidence="1">
    <location>
        <begin position="218"/>
        <end position="228"/>
    </location>
</feature>
<protein>
    <submittedName>
        <fullName evidence="3">Uncharacterized protein</fullName>
    </submittedName>
</protein>
<reference evidence="3 4" key="1">
    <citation type="journal article" date="2023" name="Plants (Basel)">
        <title>Bridging the Gap: Combining Genomics and Transcriptomics Approaches to Understand Stylosanthes scabra, an Orphan Legume from the Brazilian Caatinga.</title>
        <authorList>
            <person name="Ferreira-Neto J.R.C."/>
            <person name="da Silva M.D."/>
            <person name="Binneck E."/>
            <person name="de Melo N.F."/>
            <person name="da Silva R.H."/>
            <person name="de Melo A.L.T.M."/>
            <person name="Pandolfi V."/>
            <person name="Bustamante F.O."/>
            <person name="Brasileiro-Vidal A.C."/>
            <person name="Benko-Iseppon A.M."/>
        </authorList>
    </citation>
    <scope>NUCLEOTIDE SEQUENCE [LARGE SCALE GENOMIC DNA]</scope>
    <source>
        <tissue evidence="3">Leaves</tissue>
    </source>
</reference>
<keyword evidence="2" id="KW-1133">Transmembrane helix</keyword>
<feature type="region of interest" description="Disordered" evidence="1">
    <location>
        <begin position="217"/>
        <end position="241"/>
    </location>
</feature>
<accession>A0ABU6XDW9</accession>
<organism evidence="3 4">
    <name type="scientific">Stylosanthes scabra</name>
    <dbReference type="NCBI Taxonomy" id="79078"/>
    <lineage>
        <taxon>Eukaryota</taxon>
        <taxon>Viridiplantae</taxon>
        <taxon>Streptophyta</taxon>
        <taxon>Embryophyta</taxon>
        <taxon>Tracheophyta</taxon>
        <taxon>Spermatophyta</taxon>
        <taxon>Magnoliopsida</taxon>
        <taxon>eudicotyledons</taxon>
        <taxon>Gunneridae</taxon>
        <taxon>Pentapetalae</taxon>
        <taxon>rosids</taxon>
        <taxon>fabids</taxon>
        <taxon>Fabales</taxon>
        <taxon>Fabaceae</taxon>
        <taxon>Papilionoideae</taxon>
        <taxon>50 kb inversion clade</taxon>
        <taxon>dalbergioids sensu lato</taxon>
        <taxon>Dalbergieae</taxon>
        <taxon>Pterocarpus clade</taxon>
        <taxon>Stylosanthes</taxon>
    </lineage>
</organism>
<dbReference type="EMBL" id="JASCZI010211637">
    <property type="protein sequence ID" value="MED6195399.1"/>
    <property type="molecule type" value="Genomic_DNA"/>
</dbReference>
<evidence type="ECO:0000256" key="1">
    <source>
        <dbReference type="SAM" id="MobiDB-lite"/>
    </source>
</evidence>
<evidence type="ECO:0000313" key="3">
    <source>
        <dbReference type="EMBL" id="MED6195399.1"/>
    </source>
</evidence>
<keyword evidence="2" id="KW-0812">Transmembrane</keyword>